<organism evidence="2 3">
    <name type="scientific">Lactobacillus amylovorus</name>
    <dbReference type="NCBI Taxonomy" id="1604"/>
    <lineage>
        <taxon>Bacteria</taxon>
        <taxon>Bacillati</taxon>
        <taxon>Bacillota</taxon>
        <taxon>Bacilli</taxon>
        <taxon>Lactobacillales</taxon>
        <taxon>Lactobacillaceae</taxon>
        <taxon>Lactobacillus</taxon>
    </lineage>
</organism>
<reference evidence="2 3" key="1">
    <citation type="submission" date="2018-06" db="EMBL/GenBank/DDBJ databases">
        <title>Complete genome sequnece of Lactobacillus amylovorus PMRA3.</title>
        <authorList>
            <person name="Nam Y.-D."/>
            <person name="Chung W.-H."/>
            <person name="Park Y.S."/>
            <person name="Kang J."/>
        </authorList>
    </citation>
    <scope>NUCLEOTIDE SEQUENCE [LARGE SCALE GENOMIC DNA]</scope>
    <source>
        <strain evidence="2 3">PMRA3</strain>
    </source>
</reference>
<evidence type="ECO:0000313" key="2">
    <source>
        <dbReference type="EMBL" id="QDD70214.1"/>
    </source>
</evidence>
<feature type="compositionally biased region" description="Low complexity" evidence="1">
    <location>
        <begin position="1"/>
        <end position="14"/>
    </location>
</feature>
<sequence>MDNQNETQVTVTNNEEVKNEEVKQDDTASTGTPDLSKMSEADKRAFFAEELKNSAIENQFGKTETIVVNEGTKYQYHMILAFPGTAIASQIEDDATTDATGNVDFTRLMQGAVDNGVISFPQVKSLDFWNYHKGYSEVAAKVLKFLNDGLAGNLE</sequence>
<name>A0A5B8EGD9_LACAM</name>
<feature type="compositionally biased region" description="Basic and acidic residues" evidence="1">
    <location>
        <begin position="15"/>
        <end position="26"/>
    </location>
</feature>
<proteinExistence type="predicted"/>
<accession>A0A5B8EGD9</accession>
<evidence type="ECO:0000256" key="1">
    <source>
        <dbReference type="SAM" id="MobiDB-lite"/>
    </source>
</evidence>
<dbReference type="AlphaFoldDB" id="A0A5B8EGD9"/>
<protein>
    <submittedName>
        <fullName evidence="2">Uncharacterized protein</fullName>
    </submittedName>
</protein>
<dbReference type="RefSeq" id="WP_139962243.1">
    <property type="nucleotide sequence ID" value="NZ_CP029754.1"/>
</dbReference>
<feature type="region of interest" description="Disordered" evidence="1">
    <location>
        <begin position="1"/>
        <end position="36"/>
    </location>
</feature>
<dbReference type="Proteomes" id="UP000312326">
    <property type="component" value="Chromosome"/>
</dbReference>
<evidence type="ECO:0000313" key="3">
    <source>
        <dbReference type="Proteomes" id="UP000312326"/>
    </source>
</evidence>
<dbReference type="EMBL" id="CP029754">
    <property type="protein sequence ID" value="QDD70214.1"/>
    <property type="molecule type" value="Genomic_DNA"/>
</dbReference>
<gene>
    <name evidence="2" type="ORF">DM298_04465</name>
</gene>